<organism evidence="2 3">
    <name type="scientific">Acinetobacter rudis CIP 110305</name>
    <dbReference type="NCBI Taxonomy" id="421052"/>
    <lineage>
        <taxon>Bacteria</taxon>
        <taxon>Pseudomonadati</taxon>
        <taxon>Pseudomonadota</taxon>
        <taxon>Gammaproteobacteria</taxon>
        <taxon>Moraxellales</taxon>
        <taxon>Moraxellaceae</taxon>
        <taxon>Acinetobacter</taxon>
    </lineage>
</organism>
<dbReference type="HOGENOM" id="CLU_075747_0_1_6"/>
<dbReference type="STRING" id="632955.GCA_000829675_02255"/>
<dbReference type="NCBIfam" id="TIGR03135">
    <property type="entry name" value="malonate_mdcG"/>
    <property type="match status" value="1"/>
</dbReference>
<dbReference type="PATRIC" id="fig|421052.3.peg.1226"/>
<dbReference type="RefSeq" id="WP_016655664.1">
    <property type="nucleotide sequence ID" value="NZ_KE340352.1"/>
</dbReference>
<protein>
    <submittedName>
        <fullName evidence="2">Malonate decarboxylase holo-[acyl-carrier-protein] synthase</fullName>
    </submittedName>
</protein>
<reference evidence="2 3" key="1">
    <citation type="submission" date="2013-06" db="EMBL/GenBank/DDBJ databases">
        <title>The Genome Sequence of Acinetobacter rudis CIP 110305.</title>
        <authorList>
            <consortium name="The Broad Institute Genome Sequencing Platform"/>
            <consortium name="The Broad Institute Genome Sequencing Center for Infectious Disease"/>
            <person name="Cerqueira G."/>
            <person name="Feldgarden M."/>
            <person name="Courvalin P."/>
            <person name="Perichon B."/>
            <person name="Grillot-Courvalin C."/>
            <person name="Clermont D."/>
            <person name="Rocha E."/>
            <person name="Yoon E.-J."/>
            <person name="Nemec A."/>
            <person name="Young S.K."/>
            <person name="Zeng Q."/>
            <person name="Gargeya S."/>
            <person name="Fitzgerald M."/>
            <person name="Abouelleil A."/>
            <person name="Alvarado L."/>
            <person name="Berlin A.M."/>
            <person name="Chapman S.B."/>
            <person name="Dewar J."/>
            <person name="Goldberg J."/>
            <person name="Griggs A."/>
            <person name="Gujja S."/>
            <person name="Hansen M."/>
            <person name="Howarth C."/>
            <person name="Imamovic A."/>
            <person name="Larimer J."/>
            <person name="McCowan C."/>
            <person name="Murphy C."/>
            <person name="Pearson M."/>
            <person name="Priest M."/>
            <person name="Roberts A."/>
            <person name="Saif S."/>
            <person name="Shea T."/>
            <person name="Sykes S."/>
            <person name="Wortman J."/>
            <person name="Nusbaum C."/>
            <person name="Birren B."/>
        </authorList>
    </citation>
    <scope>NUCLEOTIDE SEQUENCE [LARGE SCALE GENOMIC DNA]</scope>
    <source>
        <strain evidence="2 3">CIP 110305</strain>
    </source>
</reference>
<feature type="domain" description="Phosphoribosyl-dephospho-CoA transferase MdcG C-terminal" evidence="1">
    <location>
        <begin position="85"/>
        <end position="205"/>
    </location>
</feature>
<name>S3N6U9_9GAMM</name>
<sequence>MNRHDLIYLQAKDAFKFLDVSLTPAVQQKIEQMIQHNMPFTVCRQESEDYFKVAANCFVHGQKHRVALGLASAPALSHRPLPLSHLIDMFDVETKNILEQFILHLNTLNCSVYVYGSYACQYLYQEQFIHAHSDLDLLIESSHTNMIRPILQAIDQLKTQLPFSIDGEITLNKTQNISFNELIFALNQKQDSIIVKELSKISLASIAAIFGGNLNA</sequence>
<evidence type="ECO:0000259" key="1">
    <source>
        <dbReference type="Pfam" id="PF10620"/>
    </source>
</evidence>
<dbReference type="InterPro" id="IPR043519">
    <property type="entry name" value="NT_sf"/>
</dbReference>
<dbReference type="GO" id="GO:0016779">
    <property type="term" value="F:nucleotidyltransferase activity"/>
    <property type="evidence" value="ECO:0007669"/>
    <property type="project" value="InterPro"/>
</dbReference>
<evidence type="ECO:0000313" key="3">
    <source>
        <dbReference type="Proteomes" id="UP000014568"/>
    </source>
</evidence>
<dbReference type="Proteomes" id="UP000014568">
    <property type="component" value="Unassembled WGS sequence"/>
</dbReference>
<dbReference type="InterPro" id="IPR017557">
    <property type="entry name" value="Holo-ACP_synthase"/>
</dbReference>
<dbReference type="Pfam" id="PF10620">
    <property type="entry name" value="MdcG"/>
    <property type="match status" value="1"/>
</dbReference>
<evidence type="ECO:0000313" key="2">
    <source>
        <dbReference type="EMBL" id="EPF75587.1"/>
    </source>
</evidence>
<dbReference type="EMBL" id="ATGI01000013">
    <property type="protein sequence ID" value="EPF75587.1"/>
    <property type="molecule type" value="Genomic_DNA"/>
</dbReference>
<dbReference type="AlphaFoldDB" id="S3N6U9"/>
<comment type="caution">
    <text evidence="2">The sequence shown here is derived from an EMBL/GenBank/DDBJ whole genome shotgun (WGS) entry which is preliminary data.</text>
</comment>
<dbReference type="Gene3D" id="3.30.460.10">
    <property type="entry name" value="Beta Polymerase, domain 2"/>
    <property type="match status" value="1"/>
</dbReference>
<proteinExistence type="predicted"/>
<keyword evidence="3" id="KW-1185">Reference proteome</keyword>
<dbReference type="eggNOG" id="ENOG503268I">
    <property type="taxonomic scope" value="Bacteria"/>
</dbReference>
<dbReference type="InterPro" id="IPR049180">
    <property type="entry name" value="MdcG_C"/>
</dbReference>
<gene>
    <name evidence="2" type="ORF">F945_01253</name>
</gene>
<dbReference type="OrthoDB" id="6688333at2"/>
<accession>S3N6U9</accession>